<dbReference type="EMBL" id="JABFXE010000244">
    <property type="protein sequence ID" value="NUQ87943.1"/>
    <property type="molecule type" value="Genomic_DNA"/>
</dbReference>
<gene>
    <name evidence="1" type="ORF">HOQ43_05720</name>
</gene>
<dbReference type="Gene3D" id="2.60.120.380">
    <property type="match status" value="1"/>
</dbReference>
<accession>A0A850C8Q6</accession>
<dbReference type="InterPro" id="IPR008979">
    <property type="entry name" value="Galactose-bd-like_sf"/>
</dbReference>
<reference evidence="1 2" key="1">
    <citation type="submission" date="2020-05" db="EMBL/GenBank/DDBJ databases">
        <title>DNA-SIP metagenomic assembled genomes.</title>
        <authorList>
            <person name="Yu J."/>
        </authorList>
    </citation>
    <scope>NUCLEOTIDE SEQUENCE [LARGE SCALE GENOMIC DNA]</scope>
    <source>
        <strain evidence="1">Bin5.27</strain>
    </source>
</reference>
<evidence type="ECO:0000313" key="1">
    <source>
        <dbReference type="EMBL" id="NUQ87943.1"/>
    </source>
</evidence>
<dbReference type="AlphaFoldDB" id="A0A850C8Q6"/>
<dbReference type="SUPFAM" id="SSF49785">
    <property type="entry name" value="Galactose-binding domain-like"/>
    <property type="match status" value="1"/>
</dbReference>
<dbReference type="Proteomes" id="UP000574690">
    <property type="component" value="Unassembled WGS sequence"/>
</dbReference>
<sequence length="140" mass="14309">VADAPAHAVATCEIRAFRVAASGTQLKATLAWTDAPSLEGLGGLVNELYLQVETPSGEVRNWDSNPVTRVTNNVQQITVDDPGPGVYTFRVRGVSVTSHAPGAAPTGDLRQDFALVVAGAAPEAGDGGALWAMDPATAAG</sequence>
<organism evidence="1 2">
    <name type="scientific">Glycomyces artemisiae</name>
    <dbReference type="NCBI Taxonomy" id="1076443"/>
    <lineage>
        <taxon>Bacteria</taxon>
        <taxon>Bacillati</taxon>
        <taxon>Actinomycetota</taxon>
        <taxon>Actinomycetes</taxon>
        <taxon>Glycomycetales</taxon>
        <taxon>Glycomycetaceae</taxon>
        <taxon>Glycomyces</taxon>
    </lineage>
</organism>
<protein>
    <submittedName>
        <fullName evidence="1">Uncharacterized protein</fullName>
    </submittedName>
</protein>
<proteinExistence type="predicted"/>
<name>A0A850C8Q6_9ACTN</name>
<feature type="non-terminal residue" evidence="1">
    <location>
        <position position="1"/>
    </location>
</feature>
<evidence type="ECO:0000313" key="2">
    <source>
        <dbReference type="Proteomes" id="UP000574690"/>
    </source>
</evidence>
<comment type="caution">
    <text evidence="1">The sequence shown here is derived from an EMBL/GenBank/DDBJ whole genome shotgun (WGS) entry which is preliminary data.</text>
</comment>